<proteinExistence type="predicted"/>
<sequence length="880" mass="95981">MEDPCALLSTGTSFSQQGNGPRNGVSRTRSERSNHLPISASLCSKASDYLTASLRNDRLVDHDPFQDGENLEGVAVGDIACERIIADGEYLAESGAYAAGDPLRLSESAELDVKKVDEWLKTREDTLASLGLVFELKTGSEDDLFGETTPSDKLNLFSVKDLLDVDVTKEGVSILGGKGDMAVLDPETLINSSSDALMTDQELESLSARGLDFSPAPCHGVDRETGAAESATSNHTSAEPETPDENATIQLVINTASGEQQTLHVDAKSLLQCADVESILPDGEPETSEQTVGDYAAECVTTELSESGHQEEEEEEEGDEASDEPHTEVVTIHLSSGDLLSDQLPSAVPEAFQCDLDGCGRVFNRGRKLRVHLMSHTACRPFKCPEEDCDWAFATEYKLKRHQETHAGKKDYTCDVEGCGRSFTTVYNLKSHMKLHKRPTFPCPAPECGLVFVTRRKMELHLREHDDIDAPYKCPEALCGKAYYSANTLASHLRVHMRLEFRCPFEGCGRLYNRVCKLRLHVRQHTGERPYICPFEGCAWTFASASKLTRHTRKHTGDRRYVCPEPDCRKAFMRPEHLKGHMVVHSGCRPFECPHPGCSSKFAAKSSLYVHLKKHAAGACSSRRRNSAGKPRERLVYPCPMGACSKRFTAKGSLRQHILKYHSVFLADGSAVTDFDSVPDEGAEVTPLEEAEQELMAAIPLAGGASTEAPTQGSTDLHGLHDFPEGARASEDDEDEECNGEDRLTDSCAKTRVGDLDALTPSRVLQENHSGSARTDFCSNHLQLARKKRAAKATLEASHLGKKLELSNGVALPCADVVLTSSAVGEPISSIELVQVPLIQDDCPSGTDIYSELSVPVATLLAEHTATSELGATIHLQDLD</sequence>
<evidence type="ECO:0000313" key="2">
    <source>
        <dbReference type="Proteomes" id="UP000805193"/>
    </source>
</evidence>
<protein>
    <submittedName>
        <fullName evidence="1">Uncharacterized protein</fullName>
    </submittedName>
</protein>
<dbReference type="Proteomes" id="UP000805193">
    <property type="component" value="Unassembled WGS sequence"/>
</dbReference>
<accession>A0AC60Q3E3</accession>
<name>A0AC60Q3E3_IXOPE</name>
<reference evidence="1 2" key="1">
    <citation type="journal article" date="2020" name="Cell">
        <title>Large-Scale Comparative Analyses of Tick Genomes Elucidate Their Genetic Diversity and Vector Capacities.</title>
        <authorList>
            <consortium name="Tick Genome and Microbiome Consortium (TIGMIC)"/>
            <person name="Jia N."/>
            <person name="Wang J."/>
            <person name="Shi W."/>
            <person name="Du L."/>
            <person name="Sun Y."/>
            <person name="Zhan W."/>
            <person name="Jiang J.F."/>
            <person name="Wang Q."/>
            <person name="Zhang B."/>
            <person name="Ji P."/>
            <person name="Bell-Sakyi L."/>
            <person name="Cui X.M."/>
            <person name="Yuan T.T."/>
            <person name="Jiang B.G."/>
            <person name="Yang W.F."/>
            <person name="Lam T.T."/>
            <person name="Chang Q.C."/>
            <person name="Ding S.J."/>
            <person name="Wang X.J."/>
            <person name="Zhu J.G."/>
            <person name="Ruan X.D."/>
            <person name="Zhao L."/>
            <person name="Wei J.T."/>
            <person name="Ye R.Z."/>
            <person name="Que T.C."/>
            <person name="Du C.H."/>
            <person name="Zhou Y.H."/>
            <person name="Cheng J.X."/>
            <person name="Dai P.F."/>
            <person name="Guo W.B."/>
            <person name="Han X.H."/>
            <person name="Huang E.J."/>
            <person name="Li L.F."/>
            <person name="Wei W."/>
            <person name="Gao Y.C."/>
            <person name="Liu J.Z."/>
            <person name="Shao H.Z."/>
            <person name="Wang X."/>
            <person name="Wang C.C."/>
            <person name="Yang T.C."/>
            <person name="Huo Q.B."/>
            <person name="Li W."/>
            <person name="Chen H.Y."/>
            <person name="Chen S.E."/>
            <person name="Zhou L.G."/>
            <person name="Ni X.B."/>
            <person name="Tian J.H."/>
            <person name="Sheng Y."/>
            <person name="Liu T."/>
            <person name="Pan Y.S."/>
            <person name="Xia L.Y."/>
            <person name="Li J."/>
            <person name="Zhao F."/>
            <person name="Cao W.C."/>
        </authorList>
    </citation>
    <scope>NUCLEOTIDE SEQUENCE [LARGE SCALE GENOMIC DNA]</scope>
    <source>
        <strain evidence="1">Iper-2018</strain>
    </source>
</reference>
<dbReference type="EMBL" id="JABSTQ010009617">
    <property type="protein sequence ID" value="KAG0427533.1"/>
    <property type="molecule type" value="Genomic_DNA"/>
</dbReference>
<organism evidence="1 2">
    <name type="scientific">Ixodes persulcatus</name>
    <name type="common">Taiga tick</name>
    <dbReference type="NCBI Taxonomy" id="34615"/>
    <lineage>
        <taxon>Eukaryota</taxon>
        <taxon>Metazoa</taxon>
        <taxon>Ecdysozoa</taxon>
        <taxon>Arthropoda</taxon>
        <taxon>Chelicerata</taxon>
        <taxon>Arachnida</taxon>
        <taxon>Acari</taxon>
        <taxon>Parasitiformes</taxon>
        <taxon>Ixodida</taxon>
        <taxon>Ixodoidea</taxon>
        <taxon>Ixodidae</taxon>
        <taxon>Ixodinae</taxon>
        <taxon>Ixodes</taxon>
    </lineage>
</organism>
<gene>
    <name evidence="1" type="ORF">HPB47_025410</name>
</gene>
<keyword evidence="2" id="KW-1185">Reference proteome</keyword>
<evidence type="ECO:0000313" key="1">
    <source>
        <dbReference type="EMBL" id="KAG0427533.1"/>
    </source>
</evidence>
<comment type="caution">
    <text evidence="1">The sequence shown here is derived from an EMBL/GenBank/DDBJ whole genome shotgun (WGS) entry which is preliminary data.</text>
</comment>